<dbReference type="InterPro" id="IPR000914">
    <property type="entry name" value="SBP_5_dom"/>
</dbReference>
<dbReference type="GO" id="GO:0015833">
    <property type="term" value="P:peptide transport"/>
    <property type="evidence" value="ECO:0007669"/>
    <property type="project" value="TreeGrafter"/>
</dbReference>
<dbReference type="GO" id="GO:0042597">
    <property type="term" value="C:periplasmic space"/>
    <property type="evidence" value="ECO:0007669"/>
    <property type="project" value="UniProtKB-ARBA"/>
</dbReference>
<feature type="signal peptide" evidence="1">
    <location>
        <begin position="1"/>
        <end position="22"/>
    </location>
</feature>
<keyword evidence="4" id="KW-1185">Reference proteome</keyword>
<dbReference type="Gene3D" id="3.40.190.10">
    <property type="entry name" value="Periplasmic binding protein-like II"/>
    <property type="match status" value="1"/>
</dbReference>
<sequence length="512" mass="53883">MKTRPLIAVASLAALTLAGCSAQGGSSTDDSAAAESSGATTLRYAAVGAPAATTDDPHGRVSNESDYLRFAMLYDVLTVTGPDGTAQPRLATSWEPVDGDLSRWRIQLRDDATFSDGSPVTADDVLFSLNRIQGKGAENNGRLSMFDLGASSATSEHELELVTAQPYAEVGAALSSLTFVVPEGSEDFAGAEVPGSGPFALDAADDTTATLHRNDDWWGGEPGVAELQITAMPDPSARASAVASGQADVAGSIAPATAQQYEDSDGFEVVRRAGAVNYPLVMDTAAEPFEHPEVRRAVKLALDRQALVDTVFLGYGETEADVLGAKDPFAPDLAPVERDVDGARQLLDDAGFPDGVELTLHSTGSYPGMEETATLAAAQLEEAGFRVTVETDPPDTYWKKVWNVEPFYLNSLGGNGFVDFARMALVPDGPINETGWTDPAFAERFDEALATGDETERHEILAGLQREVAQDGGYAVWGLGDGLDLTSDAVENVPTGTGFSRLQIERIEVAGG</sequence>
<dbReference type="AlphaFoldDB" id="A0A9X2HGY5"/>
<dbReference type="CDD" id="cd08503">
    <property type="entry name" value="PBP2_NikA_DppA_OppA_like_17"/>
    <property type="match status" value="1"/>
</dbReference>
<proteinExistence type="predicted"/>
<dbReference type="GO" id="GO:0043190">
    <property type="term" value="C:ATP-binding cassette (ABC) transporter complex"/>
    <property type="evidence" value="ECO:0007669"/>
    <property type="project" value="InterPro"/>
</dbReference>
<evidence type="ECO:0000259" key="2">
    <source>
        <dbReference type="Pfam" id="PF00496"/>
    </source>
</evidence>
<comment type="caution">
    <text evidence="3">The sequence shown here is derived from an EMBL/GenBank/DDBJ whole genome shotgun (WGS) entry which is preliminary data.</text>
</comment>
<dbReference type="Proteomes" id="UP001139502">
    <property type="component" value="Unassembled WGS sequence"/>
</dbReference>
<gene>
    <name evidence="3" type="ORF">NBM05_01110</name>
</gene>
<dbReference type="InterPro" id="IPR030678">
    <property type="entry name" value="Peptide/Ni-bd"/>
</dbReference>
<dbReference type="PIRSF" id="PIRSF002741">
    <property type="entry name" value="MppA"/>
    <property type="match status" value="1"/>
</dbReference>
<feature type="domain" description="Solute-binding protein family 5" evidence="2">
    <location>
        <begin position="86"/>
        <end position="402"/>
    </location>
</feature>
<dbReference type="Gene3D" id="3.10.105.10">
    <property type="entry name" value="Dipeptide-binding Protein, Domain 3"/>
    <property type="match status" value="1"/>
</dbReference>
<dbReference type="SUPFAM" id="SSF53850">
    <property type="entry name" value="Periplasmic binding protein-like II"/>
    <property type="match status" value="1"/>
</dbReference>
<dbReference type="EMBL" id="JANAFB010000002">
    <property type="protein sequence ID" value="MCP3424668.1"/>
    <property type="molecule type" value="Genomic_DNA"/>
</dbReference>
<dbReference type="GO" id="GO:1904680">
    <property type="term" value="F:peptide transmembrane transporter activity"/>
    <property type="evidence" value="ECO:0007669"/>
    <property type="project" value="TreeGrafter"/>
</dbReference>
<reference evidence="3" key="1">
    <citation type="submission" date="2022-06" db="EMBL/GenBank/DDBJ databases">
        <title>Rothia sp. isolated from sandalwood seedling.</title>
        <authorList>
            <person name="Tuikhar N."/>
            <person name="Kirdat K."/>
            <person name="Thorat V."/>
            <person name="Swetha P."/>
            <person name="Padma S."/>
            <person name="Sundararaj R."/>
            <person name="Yadav A."/>
        </authorList>
    </citation>
    <scope>NUCLEOTIDE SEQUENCE</scope>
    <source>
        <strain evidence="3">AR01</strain>
    </source>
</reference>
<evidence type="ECO:0000313" key="3">
    <source>
        <dbReference type="EMBL" id="MCP3424668.1"/>
    </source>
</evidence>
<evidence type="ECO:0000313" key="4">
    <source>
        <dbReference type="Proteomes" id="UP001139502"/>
    </source>
</evidence>
<protein>
    <submittedName>
        <fullName evidence="3">ABC transporter substrate-binding protein</fullName>
    </submittedName>
</protein>
<accession>A0A9X2HGY5</accession>
<evidence type="ECO:0000256" key="1">
    <source>
        <dbReference type="SAM" id="SignalP"/>
    </source>
</evidence>
<dbReference type="InterPro" id="IPR039424">
    <property type="entry name" value="SBP_5"/>
</dbReference>
<dbReference type="PROSITE" id="PS51257">
    <property type="entry name" value="PROKAR_LIPOPROTEIN"/>
    <property type="match status" value="1"/>
</dbReference>
<keyword evidence="1" id="KW-0732">Signal</keyword>
<dbReference type="PANTHER" id="PTHR30290">
    <property type="entry name" value="PERIPLASMIC BINDING COMPONENT OF ABC TRANSPORTER"/>
    <property type="match status" value="1"/>
</dbReference>
<name>A0A9X2HGY5_9MICC</name>
<feature type="chain" id="PRO_5040916369" evidence="1">
    <location>
        <begin position="23"/>
        <end position="512"/>
    </location>
</feature>
<organism evidence="3 4">
    <name type="scientific">Rothia santali</name>
    <dbReference type="NCBI Taxonomy" id="2949643"/>
    <lineage>
        <taxon>Bacteria</taxon>
        <taxon>Bacillati</taxon>
        <taxon>Actinomycetota</taxon>
        <taxon>Actinomycetes</taxon>
        <taxon>Micrococcales</taxon>
        <taxon>Micrococcaceae</taxon>
        <taxon>Rothia</taxon>
    </lineage>
</organism>
<dbReference type="PANTHER" id="PTHR30290:SF65">
    <property type="entry name" value="MONOACYL PHOSPHATIDYLINOSITOL TETRAMANNOSIDE-BINDING PROTEIN LPQW-RELATED"/>
    <property type="match status" value="1"/>
</dbReference>
<dbReference type="Pfam" id="PF00496">
    <property type="entry name" value="SBP_bac_5"/>
    <property type="match status" value="1"/>
</dbReference>
<dbReference type="RefSeq" id="WP_254164443.1">
    <property type="nucleotide sequence ID" value="NZ_JANAFB010000002.1"/>
</dbReference>